<comment type="caution">
    <text evidence="2">The sequence shown here is derived from an EMBL/GenBank/DDBJ whole genome shotgun (WGS) entry which is preliminary data.</text>
</comment>
<keyword evidence="3" id="KW-1185">Reference proteome</keyword>
<evidence type="ECO:0000313" key="2">
    <source>
        <dbReference type="EMBL" id="PHT56152.1"/>
    </source>
</evidence>
<evidence type="ECO:0000313" key="3">
    <source>
        <dbReference type="Proteomes" id="UP000224567"/>
    </source>
</evidence>
<gene>
    <name evidence="2" type="ORF">CQW23_04638</name>
</gene>
<keyword evidence="1" id="KW-0812">Transmembrane</keyword>
<feature type="transmembrane region" description="Helical" evidence="1">
    <location>
        <begin position="85"/>
        <end position="103"/>
    </location>
</feature>
<keyword evidence="1" id="KW-0472">Membrane</keyword>
<proteinExistence type="predicted"/>
<reference evidence="2 3" key="1">
    <citation type="journal article" date="2017" name="Genome Biol.">
        <title>New reference genome sequences of hot pepper reveal the massive evolution of plant disease-resistance genes by retroduplication.</title>
        <authorList>
            <person name="Kim S."/>
            <person name="Park J."/>
            <person name="Yeom S.I."/>
            <person name="Kim Y.M."/>
            <person name="Seo E."/>
            <person name="Kim K.T."/>
            <person name="Kim M.S."/>
            <person name="Lee J.M."/>
            <person name="Cheong K."/>
            <person name="Shin H.S."/>
            <person name="Kim S.B."/>
            <person name="Han K."/>
            <person name="Lee J."/>
            <person name="Park M."/>
            <person name="Lee H.A."/>
            <person name="Lee H.Y."/>
            <person name="Lee Y."/>
            <person name="Oh S."/>
            <person name="Lee J.H."/>
            <person name="Choi E."/>
            <person name="Choi E."/>
            <person name="Lee S.E."/>
            <person name="Jeon J."/>
            <person name="Kim H."/>
            <person name="Choi G."/>
            <person name="Song H."/>
            <person name="Lee J."/>
            <person name="Lee S.C."/>
            <person name="Kwon J.K."/>
            <person name="Lee H.Y."/>
            <person name="Koo N."/>
            <person name="Hong Y."/>
            <person name="Kim R.W."/>
            <person name="Kang W.H."/>
            <person name="Huh J.H."/>
            <person name="Kang B.C."/>
            <person name="Yang T.J."/>
            <person name="Lee Y.H."/>
            <person name="Bennetzen J.L."/>
            <person name="Choi D."/>
        </authorList>
    </citation>
    <scope>NUCLEOTIDE SEQUENCE [LARGE SCALE GENOMIC DNA]</scope>
    <source>
        <strain evidence="3">cv. PBC81</strain>
    </source>
</reference>
<reference evidence="3" key="2">
    <citation type="journal article" date="2017" name="J. Anim. Genet.">
        <title>Multiple reference genome sequences of hot pepper reveal the massive evolution of plant disease resistance genes by retroduplication.</title>
        <authorList>
            <person name="Kim S."/>
            <person name="Park J."/>
            <person name="Yeom S.-I."/>
            <person name="Kim Y.-M."/>
            <person name="Seo E."/>
            <person name="Kim K.-T."/>
            <person name="Kim M.-S."/>
            <person name="Lee J.M."/>
            <person name="Cheong K."/>
            <person name="Shin H.-S."/>
            <person name="Kim S.-B."/>
            <person name="Han K."/>
            <person name="Lee J."/>
            <person name="Park M."/>
            <person name="Lee H.-A."/>
            <person name="Lee H.-Y."/>
            <person name="Lee Y."/>
            <person name="Oh S."/>
            <person name="Lee J.H."/>
            <person name="Choi E."/>
            <person name="Choi E."/>
            <person name="Lee S.E."/>
            <person name="Jeon J."/>
            <person name="Kim H."/>
            <person name="Choi G."/>
            <person name="Song H."/>
            <person name="Lee J."/>
            <person name="Lee S.-C."/>
            <person name="Kwon J.-K."/>
            <person name="Lee H.-Y."/>
            <person name="Koo N."/>
            <person name="Hong Y."/>
            <person name="Kim R.W."/>
            <person name="Kang W.-H."/>
            <person name="Huh J.H."/>
            <person name="Kang B.-C."/>
            <person name="Yang T.-J."/>
            <person name="Lee Y.-H."/>
            <person name="Bennetzen J.L."/>
            <person name="Choi D."/>
        </authorList>
    </citation>
    <scope>NUCLEOTIDE SEQUENCE [LARGE SCALE GENOMIC DNA]</scope>
    <source>
        <strain evidence="3">cv. PBC81</strain>
    </source>
</reference>
<sequence>MRYRQNLQPATRNEHIMTLVEGFGNDFDNPMEELKKVRRVGSVKEYQFIFENGGSEESYQVYLTNSWFYKECIVIHRRRSNSNQLGINSLLIILFSMLSRIPVKSVGNKFPSDFVVPYLSRDEAEGVYSPTKSRTLNQNFLIQDV</sequence>
<keyword evidence="1" id="KW-1133">Transmembrane helix</keyword>
<organism evidence="2 3">
    <name type="scientific">Capsicum baccatum</name>
    <name type="common">Peruvian pepper</name>
    <dbReference type="NCBI Taxonomy" id="33114"/>
    <lineage>
        <taxon>Eukaryota</taxon>
        <taxon>Viridiplantae</taxon>
        <taxon>Streptophyta</taxon>
        <taxon>Embryophyta</taxon>
        <taxon>Tracheophyta</taxon>
        <taxon>Spermatophyta</taxon>
        <taxon>Magnoliopsida</taxon>
        <taxon>eudicotyledons</taxon>
        <taxon>Gunneridae</taxon>
        <taxon>Pentapetalae</taxon>
        <taxon>asterids</taxon>
        <taxon>lamiids</taxon>
        <taxon>Solanales</taxon>
        <taxon>Solanaceae</taxon>
        <taxon>Solanoideae</taxon>
        <taxon>Capsiceae</taxon>
        <taxon>Capsicum</taxon>
    </lineage>
</organism>
<evidence type="ECO:0000256" key="1">
    <source>
        <dbReference type="SAM" id="Phobius"/>
    </source>
</evidence>
<dbReference type="AlphaFoldDB" id="A0A2G2XF74"/>
<dbReference type="EMBL" id="MLFT02000002">
    <property type="protein sequence ID" value="PHT56152.1"/>
    <property type="molecule type" value="Genomic_DNA"/>
</dbReference>
<name>A0A2G2XF74_CAPBA</name>
<protein>
    <submittedName>
        <fullName evidence="2">Uncharacterized protein</fullName>
    </submittedName>
</protein>
<accession>A0A2G2XF74</accession>
<dbReference type="Proteomes" id="UP000224567">
    <property type="component" value="Unassembled WGS sequence"/>
</dbReference>